<dbReference type="PANTHER" id="PTHR40705:SF2">
    <property type="entry name" value="DUF1743 DOMAIN-CONTAINING PROTEIN"/>
    <property type="match status" value="1"/>
</dbReference>
<organism evidence="1">
    <name type="scientific">bioreactor metagenome</name>
    <dbReference type="NCBI Taxonomy" id="1076179"/>
    <lineage>
        <taxon>unclassified sequences</taxon>
        <taxon>metagenomes</taxon>
        <taxon>ecological metagenomes</taxon>
    </lineage>
</organism>
<accession>A0A644V3E0</accession>
<comment type="caution">
    <text evidence="1">The sequence shown here is derived from an EMBL/GenBank/DDBJ whole genome shotgun (WGS) entry which is preliminary data.</text>
</comment>
<dbReference type="AlphaFoldDB" id="A0A644V3E0"/>
<reference evidence="1" key="1">
    <citation type="submission" date="2019-08" db="EMBL/GenBank/DDBJ databases">
        <authorList>
            <person name="Kucharzyk K."/>
            <person name="Murdoch R.W."/>
            <person name="Higgins S."/>
            <person name="Loffler F."/>
        </authorList>
    </citation>
    <scope>NUCLEOTIDE SEQUENCE</scope>
</reference>
<dbReference type="Gene3D" id="3.30.70.2200">
    <property type="match status" value="1"/>
</dbReference>
<proteinExistence type="predicted"/>
<sequence>MTGKEKPGGVLERRGAFLAAMRRMTFEEGHFTTADLAAAANVPRSTAQDWVNRMIKEGCIFVKEEPHGRNPAQYASRSALPQTTCKRIFTTHDGSDVEIFHECLSSGCAGFCEFHHRKAGGAAISVTRDGMIFRERARIGEAKELRLDSAAVGLALVRKEGNEIVQTIRSVPGGPAYSLSSMMGHAKGVNGVQISAAGGVITGEVRTSALTPVTIGVDDTDRKGCGGATFALSQALMKYLTDAGSIIGIRHQVAALCQDIDEKTAGNSCSFIELAVDPNVVNSLAARVCRFVDEESVSDEWGVAIMTSITVSKDLLLLGKKIRQERVTMEEVMTAAQKSGVAVYGKKGIIGAVGAVSLKSQPQEVLLDPDCPMVFEYEY</sequence>
<dbReference type="EMBL" id="VSSQ01000207">
    <property type="protein sequence ID" value="MPL85555.1"/>
    <property type="molecule type" value="Genomic_DNA"/>
</dbReference>
<gene>
    <name evidence="1" type="ORF">SDC9_31525</name>
</gene>
<evidence type="ECO:0008006" key="2">
    <source>
        <dbReference type="Google" id="ProtNLM"/>
    </source>
</evidence>
<name>A0A644V3E0_9ZZZZ</name>
<evidence type="ECO:0000313" key="1">
    <source>
        <dbReference type="EMBL" id="MPL85555.1"/>
    </source>
</evidence>
<protein>
    <recommendedName>
        <fullName evidence="2">Sugar-specific transcriptional regulator TrmB</fullName>
    </recommendedName>
</protein>
<dbReference type="PANTHER" id="PTHR40705">
    <property type="entry name" value="TRNA(ILE2) 2-AGMATINYLCYTIDINE SYNTHETASE TIAS"/>
    <property type="match status" value="1"/>
</dbReference>